<sequence length="132" mass="14720">MMTISSKFVAKTDYQTTTVQNLLKEALSSEDGKLKRKIPETTCSEEAKKKTEIEHKVPNTAELEVLISSNINETPPHSPRAHLKEPETTMLPAEDPTMVVDEQAHLEEPVQKTSICIPAISIFTQPPAFLCF</sequence>
<accession>A0ACB8XSM7</accession>
<reference evidence="2" key="1">
    <citation type="journal article" date="2022" name="Mol. Ecol. Resour.">
        <title>The genomes of chicory, endive, great burdock and yacon provide insights into Asteraceae palaeo-polyploidization history and plant inulin production.</title>
        <authorList>
            <person name="Fan W."/>
            <person name="Wang S."/>
            <person name="Wang H."/>
            <person name="Wang A."/>
            <person name="Jiang F."/>
            <person name="Liu H."/>
            <person name="Zhao H."/>
            <person name="Xu D."/>
            <person name="Zhang Y."/>
        </authorList>
    </citation>
    <scope>NUCLEOTIDE SEQUENCE [LARGE SCALE GENOMIC DNA]</scope>
    <source>
        <strain evidence="2">cv. Niubang</strain>
    </source>
</reference>
<name>A0ACB8XSM7_ARCLA</name>
<dbReference type="EMBL" id="CM042061">
    <property type="protein sequence ID" value="KAI3672842.1"/>
    <property type="molecule type" value="Genomic_DNA"/>
</dbReference>
<dbReference type="Proteomes" id="UP001055879">
    <property type="component" value="Linkage Group LG15"/>
</dbReference>
<reference evidence="1 2" key="2">
    <citation type="journal article" date="2022" name="Mol. Ecol. Resour.">
        <title>The genomes of chicory, endive, great burdock and yacon provide insights into Asteraceae paleo-polyploidization history and plant inulin production.</title>
        <authorList>
            <person name="Fan W."/>
            <person name="Wang S."/>
            <person name="Wang H."/>
            <person name="Wang A."/>
            <person name="Jiang F."/>
            <person name="Liu H."/>
            <person name="Zhao H."/>
            <person name="Xu D."/>
            <person name="Zhang Y."/>
        </authorList>
    </citation>
    <scope>NUCLEOTIDE SEQUENCE [LARGE SCALE GENOMIC DNA]</scope>
    <source>
        <strain evidence="2">cv. Niubang</strain>
    </source>
</reference>
<comment type="caution">
    <text evidence="1">The sequence shown here is derived from an EMBL/GenBank/DDBJ whole genome shotgun (WGS) entry which is preliminary data.</text>
</comment>
<proteinExistence type="predicted"/>
<protein>
    <submittedName>
        <fullName evidence="1">Uncharacterized protein</fullName>
    </submittedName>
</protein>
<keyword evidence="2" id="KW-1185">Reference proteome</keyword>
<gene>
    <name evidence="1" type="ORF">L6452_38942</name>
</gene>
<organism evidence="1 2">
    <name type="scientific">Arctium lappa</name>
    <name type="common">Greater burdock</name>
    <name type="synonym">Lappa major</name>
    <dbReference type="NCBI Taxonomy" id="4217"/>
    <lineage>
        <taxon>Eukaryota</taxon>
        <taxon>Viridiplantae</taxon>
        <taxon>Streptophyta</taxon>
        <taxon>Embryophyta</taxon>
        <taxon>Tracheophyta</taxon>
        <taxon>Spermatophyta</taxon>
        <taxon>Magnoliopsida</taxon>
        <taxon>eudicotyledons</taxon>
        <taxon>Gunneridae</taxon>
        <taxon>Pentapetalae</taxon>
        <taxon>asterids</taxon>
        <taxon>campanulids</taxon>
        <taxon>Asterales</taxon>
        <taxon>Asteraceae</taxon>
        <taxon>Carduoideae</taxon>
        <taxon>Cardueae</taxon>
        <taxon>Arctiinae</taxon>
        <taxon>Arctium</taxon>
    </lineage>
</organism>
<evidence type="ECO:0000313" key="1">
    <source>
        <dbReference type="EMBL" id="KAI3672842.1"/>
    </source>
</evidence>
<evidence type="ECO:0000313" key="2">
    <source>
        <dbReference type="Proteomes" id="UP001055879"/>
    </source>
</evidence>